<proteinExistence type="predicted"/>
<feature type="transmembrane region" description="Helical" evidence="1">
    <location>
        <begin position="108"/>
        <end position="132"/>
    </location>
</feature>
<feature type="transmembrane region" description="Helical" evidence="1">
    <location>
        <begin position="230"/>
        <end position="249"/>
    </location>
</feature>
<feature type="transmembrane region" description="Helical" evidence="1">
    <location>
        <begin position="269"/>
        <end position="287"/>
    </location>
</feature>
<evidence type="ECO:0000256" key="1">
    <source>
        <dbReference type="SAM" id="Phobius"/>
    </source>
</evidence>
<keyword evidence="1" id="KW-0812">Transmembrane</keyword>
<dbReference type="PANTHER" id="PTHR37577">
    <property type="entry name" value="INTEGRAL MEMBRANE PROTEIN"/>
    <property type="match status" value="1"/>
</dbReference>
<feature type="transmembrane region" description="Helical" evidence="1">
    <location>
        <begin position="153"/>
        <end position="173"/>
    </location>
</feature>
<dbReference type="EMBL" id="JAQHRD010000005">
    <property type="protein sequence ID" value="KAJ6440915.1"/>
    <property type="molecule type" value="Genomic_DNA"/>
</dbReference>
<feature type="transmembrane region" description="Helical" evidence="1">
    <location>
        <begin position="15"/>
        <end position="40"/>
    </location>
</feature>
<feature type="transmembrane region" description="Helical" evidence="1">
    <location>
        <begin position="453"/>
        <end position="476"/>
    </location>
</feature>
<dbReference type="InterPro" id="IPR053018">
    <property type="entry name" value="Elsinochrome_Biosynth-Asso"/>
</dbReference>
<dbReference type="AlphaFoldDB" id="A0AB34FPQ3"/>
<dbReference type="Proteomes" id="UP001163105">
    <property type="component" value="Unassembled WGS sequence"/>
</dbReference>
<name>A0AB34FPQ3_9HYPO</name>
<feature type="transmembrane region" description="Helical" evidence="1">
    <location>
        <begin position="205"/>
        <end position="223"/>
    </location>
</feature>
<evidence type="ECO:0000313" key="3">
    <source>
        <dbReference type="Proteomes" id="UP001163105"/>
    </source>
</evidence>
<gene>
    <name evidence="2" type="ORF">O9K51_06707</name>
</gene>
<organism evidence="2 3">
    <name type="scientific">Purpureocillium lavendulum</name>
    <dbReference type="NCBI Taxonomy" id="1247861"/>
    <lineage>
        <taxon>Eukaryota</taxon>
        <taxon>Fungi</taxon>
        <taxon>Dikarya</taxon>
        <taxon>Ascomycota</taxon>
        <taxon>Pezizomycotina</taxon>
        <taxon>Sordariomycetes</taxon>
        <taxon>Hypocreomycetidae</taxon>
        <taxon>Hypocreales</taxon>
        <taxon>Ophiocordycipitaceae</taxon>
        <taxon>Purpureocillium</taxon>
    </lineage>
</organism>
<reference evidence="2" key="1">
    <citation type="submission" date="2023-01" db="EMBL/GenBank/DDBJ databases">
        <title>The growth and conidiation of Purpureocillium lavendulum are regulated by nitrogen source and histone H3K14 acetylation.</title>
        <authorList>
            <person name="Tang P."/>
            <person name="Han J."/>
            <person name="Zhang C."/>
            <person name="Tang P."/>
            <person name="Qi F."/>
            <person name="Zhang K."/>
            <person name="Liang L."/>
        </authorList>
    </citation>
    <scope>NUCLEOTIDE SEQUENCE</scope>
    <source>
        <strain evidence="2">YMF1.00683</strain>
    </source>
</reference>
<keyword evidence="1" id="KW-1133">Transmembrane helix</keyword>
<feature type="transmembrane region" description="Helical" evidence="1">
    <location>
        <begin position="67"/>
        <end position="88"/>
    </location>
</feature>
<accession>A0AB34FPQ3</accession>
<dbReference type="PANTHER" id="PTHR37577:SF1">
    <property type="entry name" value="INTEGRAL MEMBRANE PROTEIN"/>
    <property type="match status" value="1"/>
</dbReference>
<sequence>MEAECELVGESMPDIAGVGIIVGFVGQALLSLLLAGWVFLLSKHGSLDLRHQEGTVEHRIERKRLQAVSDILMVGNDIQMVLGISYMINAFAYGNRLDLYHLHLVFDIVSFVGVSNAAAMVFWTFCAFRLDGMGTKLGKPKPLKSYLTSRHRASYLFAAMFLALTILLCVRLDEWAPDQEPGMCYHARLVTADGGAGHPTADKTYVAITAVWTLLAMAGAIFLNAHRRRYVLVSAVLQFPVHLYMALALRAANQGRLEGEGGDENGWDFGQTTAVVLLGGAISELFAKAREYFAFERDLVRNGLPPVEDDDGGVGVLKARSRSRDADDHRRLGLNLLKLCVLELLAARKAHLEVLDRPDLLLQTPNLLGVGVLRRVGALGLALACWRRRRSALGNVVTVATRALLRVAAAAIAVVPRPAADVAAVAVSKATPLRAAALASGAGNALVRRRGQACAAVGFSLGLALLVALFASLLLIPLGGTVAVDGLGARNTPPLCGFDRLRAGHGSAGPAAEAIGPDVLRSVAHDVGSAALVLALEMQRSGKTAGARGSIRAGGLARRLNRAETTLYNSTISSLYMTLPPTCHSFTPLSTRRRGDVVAVMM</sequence>
<keyword evidence="1" id="KW-0472">Membrane</keyword>
<keyword evidence="3" id="KW-1185">Reference proteome</keyword>
<evidence type="ECO:0000313" key="2">
    <source>
        <dbReference type="EMBL" id="KAJ6440915.1"/>
    </source>
</evidence>
<protein>
    <submittedName>
        <fullName evidence="2">Autophagy-like protein 18</fullName>
    </submittedName>
</protein>
<comment type="caution">
    <text evidence="2">The sequence shown here is derived from an EMBL/GenBank/DDBJ whole genome shotgun (WGS) entry which is preliminary data.</text>
</comment>